<sequence>MSYENILLAVDTLVRSPAVDYYLIGITRDVKGRRASYNSKAIGCKLFYILETDLDADSAIEMEERLFNEVTSNKQRLLYKKYNTLKRDNSHRASFGGRKGEDSNYSVYMAVWVKED</sequence>
<gene>
    <name evidence="1" type="ORF">J8641_08830</name>
</gene>
<name>A0A9X0ZV09_NEIEL</name>
<comment type="caution">
    <text evidence="1">The sequence shown here is derived from an EMBL/GenBank/DDBJ whole genome shotgun (WGS) entry which is preliminary data.</text>
</comment>
<evidence type="ECO:0000313" key="2">
    <source>
        <dbReference type="Proteomes" id="UP000708805"/>
    </source>
</evidence>
<dbReference type="Proteomes" id="UP000708805">
    <property type="component" value="Unassembled WGS sequence"/>
</dbReference>
<organism evidence="1 2">
    <name type="scientific">Neisseria elongata subsp. nitroreducens</name>
    <dbReference type="NCBI Taxonomy" id="90367"/>
    <lineage>
        <taxon>Bacteria</taxon>
        <taxon>Pseudomonadati</taxon>
        <taxon>Pseudomonadota</taxon>
        <taxon>Betaproteobacteria</taxon>
        <taxon>Neisseriales</taxon>
        <taxon>Neisseriaceae</taxon>
        <taxon>Neisseria</taxon>
    </lineage>
</organism>
<evidence type="ECO:0000313" key="1">
    <source>
        <dbReference type="EMBL" id="MBS9340903.1"/>
    </source>
</evidence>
<accession>A0A9X0ZV09</accession>
<protein>
    <submittedName>
        <fullName evidence="1">Uncharacterized protein</fullName>
    </submittedName>
</protein>
<reference evidence="1" key="1">
    <citation type="submission" date="2021-04" db="EMBL/GenBank/DDBJ databases">
        <title>Genomic characterization of endocarditis-associated Neisseria elongata subsp. nitroreducens.</title>
        <authorList>
            <person name="Schorner M."/>
            <person name="Passarelli-Araujo H."/>
            <person name="Scheffer M."/>
            <person name="Barazzetti F."/>
            <person name="Martins J."/>
            <person name="Machado H."/>
            <person name="Palmeiro J."/>
            <person name="Bazzo M."/>
        </authorList>
    </citation>
    <scope>NUCLEOTIDE SEQUENCE</scope>
    <source>
        <strain evidence="1">Nel_M001</strain>
    </source>
</reference>
<dbReference type="AlphaFoldDB" id="A0A9X0ZV09"/>
<proteinExistence type="predicted"/>
<dbReference type="EMBL" id="JAGJWT010000007">
    <property type="protein sequence ID" value="MBS9340903.1"/>
    <property type="molecule type" value="Genomic_DNA"/>
</dbReference>
<dbReference type="RefSeq" id="WP_214038090.1">
    <property type="nucleotide sequence ID" value="NZ_JAGJWT010000007.1"/>
</dbReference>